<feature type="coiled-coil region" evidence="1">
    <location>
        <begin position="58"/>
        <end position="85"/>
    </location>
</feature>
<proteinExistence type="predicted"/>
<evidence type="ECO:0000313" key="3">
    <source>
        <dbReference type="EMBL" id="CAD8072512.1"/>
    </source>
</evidence>
<dbReference type="EMBL" id="CAJJDN010000029">
    <property type="protein sequence ID" value="CAD8072512.1"/>
    <property type="molecule type" value="Genomic_DNA"/>
</dbReference>
<evidence type="ECO:0000256" key="2">
    <source>
        <dbReference type="SAM" id="Phobius"/>
    </source>
</evidence>
<dbReference type="OrthoDB" id="308260at2759"/>
<organism evidence="3 4">
    <name type="scientific">Paramecium sonneborni</name>
    <dbReference type="NCBI Taxonomy" id="65129"/>
    <lineage>
        <taxon>Eukaryota</taxon>
        <taxon>Sar</taxon>
        <taxon>Alveolata</taxon>
        <taxon>Ciliophora</taxon>
        <taxon>Intramacronucleata</taxon>
        <taxon>Oligohymenophorea</taxon>
        <taxon>Peniculida</taxon>
        <taxon>Parameciidae</taxon>
        <taxon>Paramecium</taxon>
    </lineage>
</organism>
<dbReference type="Proteomes" id="UP000692954">
    <property type="component" value="Unassembled WGS sequence"/>
</dbReference>
<evidence type="ECO:0000256" key="1">
    <source>
        <dbReference type="SAM" id="Coils"/>
    </source>
</evidence>
<keyword evidence="1" id="KW-0175">Coiled coil</keyword>
<comment type="caution">
    <text evidence="3">The sequence shown here is derived from an EMBL/GenBank/DDBJ whole genome shotgun (WGS) entry which is preliminary data.</text>
</comment>
<accession>A0A8S1M1V8</accession>
<keyword evidence="2" id="KW-0812">Transmembrane</keyword>
<keyword evidence="2" id="KW-1133">Transmembrane helix</keyword>
<dbReference type="AlphaFoldDB" id="A0A8S1M1V8"/>
<gene>
    <name evidence="3" type="ORF">PSON_ATCC_30995.1.T0290202</name>
</gene>
<evidence type="ECO:0000313" key="4">
    <source>
        <dbReference type="Proteomes" id="UP000692954"/>
    </source>
</evidence>
<sequence length="171" mass="19991">MYHYLVIAGGMILGLIVLALLNKNESQKKKLKVEDEDEKSQLKEQIPQKRVEQNNFDIKEQSEDVEALRQRKIEANERKNQIFKNLSQEDRELVEEYFKKQAKQYLSGEIDPADRRAAKLIKIIKFSLYGLFGLAVYICLTIAFNTTSPFMILENIKHLIRTFLSQLFGKH</sequence>
<feature type="transmembrane region" description="Helical" evidence="2">
    <location>
        <begin position="6"/>
        <end position="22"/>
    </location>
</feature>
<reference evidence="3" key="1">
    <citation type="submission" date="2021-01" db="EMBL/GenBank/DDBJ databases">
        <authorList>
            <consortium name="Genoscope - CEA"/>
            <person name="William W."/>
        </authorList>
    </citation>
    <scope>NUCLEOTIDE SEQUENCE</scope>
</reference>
<keyword evidence="2" id="KW-0472">Membrane</keyword>
<protein>
    <submittedName>
        <fullName evidence="3">Uncharacterized protein</fullName>
    </submittedName>
</protein>
<keyword evidence="4" id="KW-1185">Reference proteome</keyword>
<feature type="transmembrane region" description="Helical" evidence="2">
    <location>
        <begin position="126"/>
        <end position="144"/>
    </location>
</feature>
<name>A0A8S1M1V8_9CILI</name>